<reference evidence="1 2" key="1">
    <citation type="submission" date="2019-07" db="EMBL/GenBank/DDBJ databases">
        <title>WGS assembly of Gossypium tomentosum.</title>
        <authorList>
            <person name="Chen Z.J."/>
            <person name="Sreedasyam A."/>
            <person name="Ando A."/>
            <person name="Song Q."/>
            <person name="De L."/>
            <person name="Hulse-Kemp A."/>
            <person name="Ding M."/>
            <person name="Ye W."/>
            <person name="Kirkbride R."/>
            <person name="Jenkins J."/>
            <person name="Plott C."/>
            <person name="Lovell J."/>
            <person name="Lin Y.-M."/>
            <person name="Vaughn R."/>
            <person name="Liu B."/>
            <person name="Li W."/>
            <person name="Simpson S."/>
            <person name="Scheffler B."/>
            <person name="Saski C."/>
            <person name="Grover C."/>
            <person name="Hu G."/>
            <person name="Conover J."/>
            <person name="Carlson J."/>
            <person name="Shu S."/>
            <person name="Boston L."/>
            <person name="Williams M."/>
            <person name="Peterson D."/>
            <person name="Mcgee K."/>
            <person name="Jones D."/>
            <person name="Wendel J."/>
            <person name="Stelly D."/>
            <person name="Grimwood J."/>
            <person name="Schmutz J."/>
        </authorList>
    </citation>
    <scope>NUCLEOTIDE SEQUENCE [LARGE SCALE GENOMIC DNA]</scope>
    <source>
        <strain evidence="1">7179.01</strain>
    </source>
</reference>
<dbReference type="AlphaFoldDB" id="A0A5D2J4U6"/>
<evidence type="ECO:0000313" key="1">
    <source>
        <dbReference type="EMBL" id="TYH49911.1"/>
    </source>
</evidence>
<organism evidence="1 2">
    <name type="scientific">Gossypium tomentosum</name>
    <name type="common">Hawaiian cotton</name>
    <name type="synonym">Gossypium sandvicense</name>
    <dbReference type="NCBI Taxonomy" id="34277"/>
    <lineage>
        <taxon>Eukaryota</taxon>
        <taxon>Viridiplantae</taxon>
        <taxon>Streptophyta</taxon>
        <taxon>Embryophyta</taxon>
        <taxon>Tracheophyta</taxon>
        <taxon>Spermatophyta</taxon>
        <taxon>Magnoliopsida</taxon>
        <taxon>eudicotyledons</taxon>
        <taxon>Gunneridae</taxon>
        <taxon>Pentapetalae</taxon>
        <taxon>rosids</taxon>
        <taxon>malvids</taxon>
        <taxon>Malvales</taxon>
        <taxon>Malvaceae</taxon>
        <taxon>Malvoideae</taxon>
        <taxon>Gossypium</taxon>
    </lineage>
</organism>
<sequence>MQTKIQRCLAQNHEAARKSRLQKNVSVCWFALKQMG</sequence>
<accession>A0A5D2J4U6</accession>
<name>A0A5D2J4U6_GOSTO</name>
<evidence type="ECO:0000313" key="2">
    <source>
        <dbReference type="Proteomes" id="UP000322667"/>
    </source>
</evidence>
<dbReference type="EMBL" id="CM017632">
    <property type="protein sequence ID" value="TYH49911.1"/>
    <property type="molecule type" value="Genomic_DNA"/>
</dbReference>
<protein>
    <submittedName>
        <fullName evidence="1">Uncharacterized protein</fullName>
    </submittedName>
</protein>
<dbReference type="Proteomes" id="UP000322667">
    <property type="component" value="Chromosome D10"/>
</dbReference>
<gene>
    <name evidence="1" type="ORF">ES332_D10G168900v1</name>
</gene>
<keyword evidence="2" id="KW-1185">Reference proteome</keyword>
<proteinExistence type="predicted"/>